<gene>
    <name evidence="1" type="ORF">JOF53_006997</name>
</gene>
<evidence type="ECO:0000313" key="2">
    <source>
        <dbReference type="Proteomes" id="UP001519363"/>
    </source>
</evidence>
<accession>A0ABS5ANG4</accession>
<sequence>MTAVGEGLRAGTARIRSVAPMLGRLAEPDGSAVMVPFLVVDEDQWRLSTSGQPLDRLVELLHREGGFWLAEHLDGRVRWCVAPCGEPRVPWLRLDVTCTGPWQGTFALSAPAASLASSLWMLGGSPVFGVVTERLGRQVLRTPDSRDPVLDLDSFEIRLNRCLHLRADPPNSVRQLVISSGWPGAEQLADLP</sequence>
<organism evidence="1 2">
    <name type="scientific">Crossiella equi</name>
    <dbReference type="NCBI Taxonomy" id="130796"/>
    <lineage>
        <taxon>Bacteria</taxon>
        <taxon>Bacillati</taxon>
        <taxon>Actinomycetota</taxon>
        <taxon>Actinomycetes</taxon>
        <taxon>Pseudonocardiales</taxon>
        <taxon>Pseudonocardiaceae</taxon>
        <taxon>Crossiella</taxon>
    </lineage>
</organism>
<protein>
    <submittedName>
        <fullName evidence="1">Uncharacterized protein</fullName>
    </submittedName>
</protein>
<name>A0ABS5ANG4_9PSEU</name>
<reference evidence="1 2" key="1">
    <citation type="submission" date="2021-03" db="EMBL/GenBank/DDBJ databases">
        <title>Sequencing the genomes of 1000 actinobacteria strains.</title>
        <authorList>
            <person name="Klenk H.-P."/>
        </authorList>
    </citation>
    <scope>NUCLEOTIDE SEQUENCE [LARGE SCALE GENOMIC DNA]</scope>
    <source>
        <strain evidence="1 2">DSM 44580</strain>
    </source>
</reference>
<comment type="caution">
    <text evidence="1">The sequence shown here is derived from an EMBL/GenBank/DDBJ whole genome shotgun (WGS) entry which is preliminary data.</text>
</comment>
<evidence type="ECO:0000313" key="1">
    <source>
        <dbReference type="EMBL" id="MBP2478125.1"/>
    </source>
</evidence>
<dbReference type="RefSeq" id="WP_086782179.1">
    <property type="nucleotide sequence ID" value="NZ_JAGIOO010000001.1"/>
</dbReference>
<dbReference type="Proteomes" id="UP001519363">
    <property type="component" value="Unassembled WGS sequence"/>
</dbReference>
<dbReference type="EMBL" id="JAGIOO010000001">
    <property type="protein sequence ID" value="MBP2478125.1"/>
    <property type="molecule type" value="Genomic_DNA"/>
</dbReference>
<keyword evidence="2" id="KW-1185">Reference proteome</keyword>
<proteinExistence type="predicted"/>